<organism evidence="2 3">
    <name type="scientific">Pararge aegeria aegeria</name>
    <dbReference type="NCBI Taxonomy" id="348720"/>
    <lineage>
        <taxon>Eukaryota</taxon>
        <taxon>Metazoa</taxon>
        <taxon>Ecdysozoa</taxon>
        <taxon>Arthropoda</taxon>
        <taxon>Hexapoda</taxon>
        <taxon>Insecta</taxon>
        <taxon>Pterygota</taxon>
        <taxon>Neoptera</taxon>
        <taxon>Endopterygota</taxon>
        <taxon>Lepidoptera</taxon>
        <taxon>Glossata</taxon>
        <taxon>Ditrysia</taxon>
        <taxon>Papilionoidea</taxon>
        <taxon>Nymphalidae</taxon>
        <taxon>Satyrinae</taxon>
        <taxon>Satyrini</taxon>
        <taxon>Parargina</taxon>
        <taxon>Pararge</taxon>
    </lineage>
</organism>
<feature type="compositionally biased region" description="Basic and acidic residues" evidence="1">
    <location>
        <begin position="157"/>
        <end position="167"/>
    </location>
</feature>
<keyword evidence="3" id="KW-1185">Reference proteome</keyword>
<reference evidence="2" key="1">
    <citation type="submission" date="2022-03" db="EMBL/GenBank/DDBJ databases">
        <authorList>
            <person name="Lindestad O."/>
        </authorList>
    </citation>
    <scope>NUCLEOTIDE SEQUENCE</scope>
</reference>
<sequence length="422" mass="48596">MLATKYWFAPISYANKKRFVLALLKDVRSIWTLSLLLKSIWNCRPKDAMMSACEPRVWSSYDQVPMDHDRTARPLSLLAEVMMSDRQWFQTLEPERQALVLAELLTVAGGPVMWEVLKRAQKIYDRHVELQLEDLQECKVVPEPLPPKQTALTETTPAKKEQAVQRKIPPEAETVPFAPAPGQAQKELETKLALWASTVKAMKDRMKLEELEMTFKNGTTKLWKVNRPKPEDMETVDFVRLYDQVLVAELIVSELDRRSITAVLSSPNRHITSTPQENVMKHDRNLDLLSKSELGATTSLEKSFAEATQAKERFSVLARNKSCAVSLWTIVNKQGNKPRNRAKPIRNLNEMNERLERRGAADENIWKWCRNVLKISRKYDRIRQTRQHHLALATLKHPLGEYPSTLSVVPILLYGPYHKPML</sequence>
<accession>A0A8S4RDI7</accession>
<comment type="caution">
    <text evidence="2">The sequence shown here is derived from an EMBL/GenBank/DDBJ whole genome shotgun (WGS) entry which is preliminary data.</text>
</comment>
<evidence type="ECO:0000256" key="1">
    <source>
        <dbReference type="SAM" id="MobiDB-lite"/>
    </source>
</evidence>
<gene>
    <name evidence="2" type="primary">jg13218</name>
    <name evidence="2" type="ORF">PAEG_LOCUS12542</name>
</gene>
<dbReference type="EMBL" id="CAKXAJ010025084">
    <property type="protein sequence ID" value="CAH2234795.1"/>
    <property type="molecule type" value="Genomic_DNA"/>
</dbReference>
<protein>
    <submittedName>
        <fullName evidence="2">Jg13218 protein</fullName>
    </submittedName>
</protein>
<dbReference type="OrthoDB" id="6751058at2759"/>
<name>A0A8S4RDI7_9NEOP</name>
<proteinExistence type="predicted"/>
<evidence type="ECO:0000313" key="3">
    <source>
        <dbReference type="Proteomes" id="UP000838756"/>
    </source>
</evidence>
<evidence type="ECO:0000313" key="2">
    <source>
        <dbReference type="EMBL" id="CAH2234795.1"/>
    </source>
</evidence>
<feature type="region of interest" description="Disordered" evidence="1">
    <location>
        <begin position="146"/>
        <end position="167"/>
    </location>
</feature>
<dbReference type="Proteomes" id="UP000838756">
    <property type="component" value="Unassembled WGS sequence"/>
</dbReference>
<dbReference type="AlphaFoldDB" id="A0A8S4RDI7"/>